<dbReference type="Gene3D" id="3.30.70.60">
    <property type="match status" value="1"/>
</dbReference>
<keyword evidence="5" id="KW-0648">Protein biosynthesis</keyword>
<evidence type="ECO:0000313" key="8">
    <source>
        <dbReference type="EMBL" id="KAG2329889.1"/>
    </source>
</evidence>
<dbReference type="InterPro" id="IPR014717">
    <property type="entry name" value="Transl_elong_EF1B/ribsomal_bS6"/>
</dbReference>
<dbReference type="GO" id="GO:0003746">
    <property type="term" value="F:translation elongation factor activity"/>
    <property type="evidence" value="ECO:0007669"/>
    <property type="project" value="UniProtKB-KW"/>
</dbReference>
<evidence type="ECO:0000256" key="5">
    <source>
        <dbReference type="ARBA" id="ARBA00022917"/>
    </source>
</evidence>
<reference evidence="8 9" key="1">
    <citation type="submission" date="2020-02" db="EMBL/GenBank/DDBJ databases">
        <authorList>
            <person name="Ma Q."/>
            <person name="Huang Y."/>
            <person name="Song X."/>
            <person name="Pei D."/>
        </authorList>
    </citation>
    <scope>NUCLEOTIDE SEQUENCE [LARGE SCALE GENOMIC DNA]</scope>
    <source>
        <strain evidence="8">Sxm20200214</strain>
        <tissue evidence="8">Leaf</tissue>
    </source>
</reference>
<evidence type="ECO:0000256" key="6">
    <source>
        <dbReference type="SAM" id="MobiDB-lite"/>
    </source>
</evidence>
<dbReference type="OrthoDB" id="1931061at2759"/>
<feature type="compositionally biased region" description="Basic and acidic residues" evidence="6">
    <location>
        <begin position="74"/>
        <end position="96"/>
    </location>
</feature>
<dbReference type="Proteomes" id="UP000886595">
    <property type="component" value="Unassembled WGS sequence"/>
</dbReference>
<dbReference type="InterPro" id="IPR014038">
    <property type="entry name" value="EF1B_bsu/dsu_GNE"/>
</dbReference>
<organism evidence="8 9">
    <name type="scientific">Brassica carinata</name>
    <name type="common">Ethiopian mustard</name>
    <name type="synonym">Abyssinian cabbage</name>
    <dbReference type="NCBI Taxonomy" id="52824"/>
    <lineage>
        <taxon>Eukaryota</taxon>
        <taxon>Viridiplantae</taxon>
        <taxon>Streptophyta</taxon>
        <taxon>Embryophyta</taxon>
        <taxon>Tracheophyta</taxon>
        <taxon>Spermatophyta</taxon>
        <taxon>Magnoliopsida</taxon>
        <taxon>eudicotyledons</taxon>
        <taxon>Gunneridae</taxon>
        <taxon>Pentapetalae</taxon>
        <taxon>rosids</taxon>
        <taxon>malvids</taxon>
        <taxon>Brassicales</taxon>
        <taxon>Brassicaceae</taxon>
        <taxon>Brassiceae</taxon>
        <taxon>Brassica</taxon>
    </lineage>
</organism>
<dbReference type="SUPFAM" id="SSF54984">
    <property type="entry name" value="eEF-1beta-like"/>
    <property type="match status" value="1"/>
</dbReference>
<proteinExistence type="inferred from homology"/>
<name>A0A8X8B9F5_BRACI</name>
<comment type="function">
    <text evidence="1">EF-1-beta and EF-1-delta stimulate the exchange of GDP bound to EF-1-alpha to GTP.</text>
</comment>
<dbReference type="InterPro" id="IPR049720">
    <property type="entry name" value="EF1B_bsu/dsu"/>
</dbReference>
<dbReference type="GO" id="GO:0005829">
    <property type="term" value="C:cytosol"/>
    <property type="evidence" value="ECO:0007669"/>
    <property type="project" value="TreeGrafter"/>
</dbReference>
<dbReference type="EMBL" id="JAAMPC010000001">
    <property type="protein sequence ID" value="KAG2329889.1"/>
    <property type="molecule type" value="Genomic_DNA"/>
</dbReference>
<dbReference type="Pfam" id="PF00736">
    <property type="entry name" value="EF1_GNE"/>
    <property type="match status" value="1"/>
</dbReference>
<feature type="region of interest" description="Disordered" evidence="6">
    <location>
        <begin position="57"/>
        <end position="102"/>
    </location>
</feature>
<feature type="compositionally biased region" description="Acidic residues" evidence="6">
    <location>
        <begin position="58"/>
        <end position="73"/>
    </location>
</feature>
<sequence>MANGMVFLSDLQAGHSSSSVQVRLLRFWEARNVRRGGELMGVHMLLLLDVQAPAAAAADEDDDDMDLFGDGTEEEKKAAEEREAGKKDNKKPKESGKSSVLMEVKQWDDDTDMKKLEACVRAVEMPGLLWAAKLVPVGYRIKKLAIMLTSFDDQSVFQFVIT</sequence>
<evidence type="ECO:0000256" key="3">
    <source>
        <dbReference type="ARBA" id="ARBA00011606"/>
    </source>
</evidence>
<dbReference type="SMART" id="SM00888">
    <property type="entry name" value="EF1_GNE"/>
    <property type="match status" value="1"/>
</dbReference>
<accession>A0A8X8B9F5</accession>
<evidence type="ECO:0000313" key="9">
    <source>
        <dbReference type="Proteomes" id="UP000886595"/>
    </source>
</evidence>
<evidence type="ECO:0000256" key="2">
    <source>
        <dbReference type="ARBA" id="ARBA00007411"/>
    </source>
</evidence>
<evidence type="ECO:0000259" key="7">
    <source>
        <dbReference type="SMART" id="SM00888"/>
    </source>
</evidence>
<dbReference type="CDD" id="cd00292">
    <property type="entry name" value="EF1B"/>
    <property type="match status" value="1"/>
</dbReference>
<dbReference type="GO" id="GO:0005085">
    <property type="term" value="F:guanyl-nucleotide exchange factor activity"/>
    <property type="evidence" value="ECO:0007669"/>
    <property type="project" value="TreeGrafter"/>
</dbReference>
<comment type="similarity">
    <text evidence="2">Belongs to the EF-1-beta/EF-1-delta family.</text>
</comment>
<evidence type="ECO:0000256" key="1">
    <source>
        <dbReference type="ARBA" id="ARBA00002937"/>
    </source>
</evidence>
<dbReference type="InterPro" id="IPR001326">
    <property type="entry name" value="Transl_elong_EF1B_B/D_CS"/>
</dbReference>
<protein>
    <recommendedName>
        <fullName evidence="7">Translation elongation factor EF1B beta/delta subunit guanine nucleotide exchange domain-containing protein</fullName>
    </recommendedName>
</protein>
<comment type="subunit">
    <text evidence="3">EF-1 is composed of 4 subunits: alpha, beta (1B-alpha=beta'), delta (1B-beta), and gamma (1B-gamma).</text>
</comment>
<dbReference type="PROSITE" id="PS00824">
    <property type="entry name" value="EF1BD_1"/>
    <property type="match status" value="1"/>
</dbReference>
<dbReference type="PANTHER" id="PTHR11595">
    <property type="entry name" value="EF-HAND AND COILED-COIL DOMAIN-CONTAINING FAMILY MEMBER"/>
    <property type="match status" value="1"/>
</dbReference>
<dbReference type="FunFam" id="3.30.70.60:FF:000001">
    <property type="entry name" value="Elongation factor 1-beta 1 like"/>
    <property type="match status" value="1"/>
</dbReference>
<keyword evidence="9" id="KW-1185">Reference proteome</keyword>
<dbReference type="PANTHER" id="PTHR11595:SF66">
    <property type="entry name" value="ELONGATION FACTOR 1-BETA 2"/>
    <property type="match status" value="1"/>
</dbReference>
<dbReference type="AlphaFoldDB" id="A0A8X8B9F5"/>
<evidence type="ECO:0000256" key="4">
    <source>
        <dbReference type="ARBA" id="ARBA00022768"/>
    </source>
</evidence>
<gene>
    <name evidence="8" type="ORF">Bca52824_001069</name>
</gene>
<dbReference type="InterPro" id="IPR036219">
    <property type="entry name" value="eEF-1beta-like_sf"/>
</dbReference>
<comment type="caution">
    <text evidence="8">The sequence shown here is derived from an EMBL/GenBank/DDBJ whole genome shotgun (WGS) entry which is preliminary data.</text>
</comment>
<feature type="domain" description="Translation elongation factor EF1B beta/delta subunit guanine nucleotide exchange" evidence="7">
    <location>
        <begin position="97"/>
        <end position="160"/>
    </location>
</feature>
<dbReference type="GO" id="GO:0005853">
    <property type="term" value="C:eukaryotic translation elongation factor 1 complex"/>
    <property type="evidence" value="ECO:0007669"/>
    <property type="project" value="InterPro"/>
</dbReference>
<keyword evidence="4" id="KW-0251">Elongation factor</keyword>